<dbReference type="RefSeq" id="WP_101250980.1">
    <property type="nucleotide sequence ID" value="NZ_PIUM01000013.1"/>
</dbReference>
<keyword evidence="7" id="KW-1185">Reference proteome</keyword>
<evidence type="ECO:0000256" key="2">
    <source>
        <dbReference type="ARBA" id="ARBA00022723"/>
    </source>
</evidence>
<dbReference type="OrthoDB" id="7066910at2"/>
<dbReference type="InterPro" id="IPR015797">
    <property type="entry name" value="NUDIX_hydrolase-like_dom_sf"/>
</dbReference>
<dbReference type="PROSITE" id="PS51462">
    <property type="entry name" value="NUDIX"/>
    <property type="match status" value="1"/>
</dbReference>
<name>A0A2N3PUW8_9PROT</name>
<accession>A0A2N3PUW8</accession>
<gene>
    <name evidence="6" type="ORF">CWS72_12680</name>
</gene>
<reference evidence="7" key="1">
    <citation type="submission" date="2017-12" db="EMBL/GenBank/DDBJ databases">
        <title>Draft genome sequence of Telmatospirillum siberiense 26-4b1T, an acidotolerant peatland alphaproteobacterium potentially involved in sulfur cycling.</title>
        <authorList>
            <person name="Hausmann B."/>
            <person name="Pjevac P."/>
            <person name="Schreck K."/>
            <person name="Herbold C.W."/>
            <person name="Daims H."/>
            <person name="Wagner M."/>
            <person name="Pester M."/>
            <person name="Loy A."/>
        </authorList>
    </citation>
    <scope>NUCLEOTIDE SEQUENCE [LARGE SCALE GENOMIC DNA]</scope>
    <source>
        <strain evidence="7">26-4b1</strain>
    </source>
</reference>
<feature type="domain" description="Nudix hydrolase" evidence="5">
    <location>
        <begin position="4"/>
        <end position="136"/>
    </location>
</feature>
<dbReference type="GO" id="GO:0005737">
    <property type="term" value="C:cytoplasm"/>
    <property type="evidence" value="ECO:0007669"/>
    <property type="project" value="TreeGrafter"/>
</dbReference>
<dbReference type="GO" id="GO:0016462">
    <property type="term" value="F:pyrophosphatase activity"/>
    <property type="evidence" value="ECO:0007669"/>
    <property type="project" value="InterPro"/>
</dbReference>
<dbReference type="CDD" id="cd04666">
    <property type="entry name" value="NUDIX_DIPP2_like_Nudt4"/>
    <property type="match status" value="1"/>
</dbReference>
<keyword evidence="4" id="KW-0460">Magnesium</keyword>
<dbReference type="GO" id="GO:0046872">
    <property type="term" value="F:metal ion binding"/>
    <property type="evidence" value="ECO:0007669"/>
    <property type="project" value="UniProtKB-KW"/>
</dbReference>
<keyword evidence="3 6" id="KW-0378">Hydrolase</keyword>
<evidence type="ECO:0000256" key="1">
    <source>
        <dbReference type="ARBA" id="ARBA00001946"/>
    </source>
</evidence>
<dbReference type="PANTHER" id="PTHR12629">
    <property type="entry name" value="DIPHOSPHOINOSITOL POLYPHOSPHATE PHOSPHOHYDROLASE"/>
    <property type="match status" value="1"/>
</dbReference>
<comment type="cofactor">
    <cofactor evidence="1">
        <name>Mg(2+)</name>
        <dbReference type="ChEBI" id="CHEBI:18420"/>
    </cofactor>
</comment>
<dbReference type="PANTHER" id="PTHR12629:SF0">
    <property type="entry name" value="DIPHOSPHOINOSITOL-POLYPHOSPHATE DIPHOSPHATASE"/>
    <property type="match status" value="1"/>
</dbReference>
<dbReference type="InterPro" id="IPR047198">
    <property type="entry name" value="DDP-like_NUDIX"/>
</dbReference>
<evidence type="ECO:0000256" key="3">
    <source>
        <dbReference type="ARBA" id="ARBA00022801"/>
    </source>
</evidence>
<proteinExistence type="predicted"/>
<dbReference type="InterPro" id="IPR000086">
    <property type="entry name" value="NUDIX_hydrolase_dom"/>
</dbReference>
<keyword evidence="2" id="KW-0479">Metal-binding</keyword>
<dbReference type="Gene3D" id="3.90.79.10">
    <property type="entry name" value="Nucleoside Triphosphate Pyrophosphohydrolase"/>
    <property type="match status" value="1"/>
</dbReference>
<evidence type="ECO:0000259" key="5">
    <source>
        <dbReference type="PROSITE" id="PS51462"/>
    </source>
</evidence>
<protein>
    <submittedName>
        <fullName evidence="6">NUDIX hydrolase</fullName>
    </submittedName>
</protein>
<evidence type="ECO:0000313" key="7">
    <source>
        <dbReference type="Proteomes" id="UP000233293"/>
    </source>
</evidence>
<evidence type="ECO:0000313" key="6">
    <source>
        <dbReference type="EMBL" id="PKU24185.1"/>
    </source>
</evidence>
<dbReference type="Proteomes" id="UP000233293">
    <property type="component" value="Unassembled WGS sequence"/>
</dbReference>
<dbReference type="EMBL" id="PIUM01000013">
    <property type="protein sequence ID" value="PKU24185.1"/>
    <property type="molecule type" value="Genomic_DNA"/>
</dbReference>
<dbReference type="SUPFAM" id="SSF55811">
    <property type="entry name" value="Nudix"/>
    <property type="match status" value="1"/>
</dbReference>
<organism evidence="6 7">
    <name type="scientific">Telmatospirillum siberiense</name>
    <dbReference type="NCBI Taxonomy" id="382514"/>
    <lineage>
        <taxon>Bacteria</taxon>
        <taxon>Pseudomonadati</taxon>
        <taxon>Pseudomonadota</taxon>
        <taxon>Alphaproteobacteria</taxon>
        <taxon>Rhodospirillales</taxon>
        <taxon>Rhodospirillaceae</taxon>
        <taxon>Telmatospirillum</taxon>
    </lineage>
</organism>
<comment type="caution">
    <text evidence="6">The sequence shown here is derived from an EMBL/GenBank/DDBJ whole genome shotgun (WGS) entry which is preliminary data.</text>
</comment>
<dbReference type="AlphaFoldDB" id="A0A2N3PUW8"/>
<sequence>MKKKFYLQYAALPFRVEGGELLIMLVTSRETHRWIIPKGWPEKNLKPYQVAETEAYEEAGLRGGIVKTPIAAFEYQKILGPKQKVTCLVDVFPLKVREILDSWPEQTQRKRAWMRPEEAAAAVVEKGLKRLLLAFAKDPEQADFAD</sequence>
<evidence type="ECO:0000256" key="4">
    <source>
        <dbReference type="ARBA" id="ARBA00022842"/>
    </source>
</evidence>